<dbReference type="AlphaFoldDB" id="A0AAV5SSZ1"/>
<organism evidence="1 2">
    <name type="scientific">Pristionchus entomophagus</name>
    <dbReference type="NCBI Taxonomy" id="358040"/>
    <lineage>
        <taxon>Eukaryota</taxon>
        <taxon>Metazoa</taxon>
        <taxon>Ecdysozoa</taxon>
        <taxon>Nematoda</taxon>
        <taxon>Chromadorea</taxon>
        <taxon>Rhabditida</taxon>
        <taxon>Rhabditina</taxon>
        <taxon>Diplogasteromorpha</taxon>
        <taxon>Diplogasteroidea</taxon>
        <taxon>Neodiplogasteridae</taxon>
        <taxon>Pristionchus</taxon>
    </lineage>
</organism>
<accession>A0AAV5SSZ1</accession>
<name>A0AAV5SSZ1_9BILA</name>
<feature type="non-terminal residue" evidence="1">
    <location>
        <position position="77"/>
    </location>
</feature>
<keyword evidence="2" id="KW-1185">Reference proteome</keyword>
<feature type="non-terminal residue" evidence="1">
    <location>
        <position position="1"/>
    </location>
</feature>
<protein>
    <submittedName>
        <fullName evidence="1">Uncharacterized protein</fullName>
    </submittedName>
</protein>
<sequence length="77" mass="8868">SLTRLHNCFCRDWAKEVLPTWGIGELNQFRADLITAAHGNLEDECIRNELTEILSTVAKRIAGKVQEWRELADFILK</sequence>
<evidence type="ECO:0000313" key="1">
    <source>
        <dbReference type="EMBL" id="GMS83698.1"/>
    </source>
</evidence>
<evidence type="ECO:0000313" key="2">
    <source>
        <dbReference type="Proteomes" id="UP001432027"/>
    </source>
</evidence>
<dbReference type="Proteomes" id="UP001432027">
    <property type="component" value="Unassembled WGS sequence"/>
</dbReference>
<proteinExistence type="predicted"/>
<dbReference type="EMBL" id="BTSX01000002">
    <property type="protein sequence ID" value="GMS83698.1"/>
    <property type="molecule type" value="Genomic_DNA"/>
</dbReference>
<reference evidence="1" key="1">
    <citation type="submission" date="2023-10" db="EMBL/GenBank/DDBJ databases">
        <title>Genome assembly of Pristionchus species.</title>
        <authorList>
            <person name="Yoshida K."/>
            <person name="Sommer R.J."/>
        </authorList>
    </citation>
    <scope>NUCLEOTIDE SEQUENCE</scope>
    <source>
        <strain evidence="1">RS0144</strain>
    </source>
</reference>
<gene>
    <name evidence="1" type="ORF">PENTCL1PPCAC_5873</name>
</gene>
<comment type="caution">
    <text evidence="1">The sequence shown here is derived from an EMBL/GenBank/DDBJ whole genome shotgun (WGS) entry which is preliminary data.</text>
</comment>